<feature type="domain" description="HTH tetR-type" evidence="3">
    <location>
        <begin position="1"/>
        <end position="58"/>
    </location>
</feature>
<dbReference type="SUPFAM" id="SSF48498">
    <property type="entry name" value="Tetracyclin repressor-like, C-terminal domain"/>
    <property type="match status" value="1"/>
</dbReference>
<dbReference type="GO" id="GO:0006355">
    <property type="term" value="P:regulation of DNA-templated transcription"/>
    <property type="evidence" value="ECO:0007669"/>
    <property type="project" value="UniProtKB-ARBA"/>
</dbReference>
<proteinExistence type="predicted"/>
<dbReference type="Pfam" id="PF00440">
    <property type="entry name" value="TetR_N"/>
    <property type="match status" value="1"/>
</dbReference>
<accession>I8RDF1</accession>
<evidence type="ECO:0000256" key="2">
    <source>
        <dbReference type="PROSITE-ProRule" id="PRU00335"/>
    </source>
</evidence>
<feature type="DNA-binding region" description="H-T-H motif" evidence="2">
    <location>
        <begin position="21"/>
        <end position="40"/>
    </location>
</feature>
<dbReference type="EMBL" id="AKVJ01000076">
    <property type="protein sequence ID" value="EIW15465.1"/>
    <property type="molecule type" value="Genomic_DNA"/>
</dbReference>
<evidence type="ECO:0000256" key="1">
    <source>
        <dbReference type="ARBA" id="ARBA00023125"/>
    </source>
</evidence>
<dbReference type="PRINTS" id="PR00455">
    <property type="entry name" value="HTHTETR"/>
</dbReference>
<organism evidence="4 5">
    <name type="scientific">Pelosinus fermentans B4</name>
    <dbReference type="NCBI Taxonomy" id="1149862"/>
    <lineage>
        <taxon>Bacteria</taxon>
        <taxon>Bacillati</taxon>
        <taxon>Bacillota</taxon>
        <taxon>Negativicutes</taxon>
        <taxon>Selenomonadales</taxon>
        <taxon>Sporomusaceae</taxon>
        <taxon>Pelosinus</taxon>
    </lineage>
</organism>
<dbReference type="PANTHER" id="PTHR30328">
    <property type="entry name" value="TRANSCRIPTIONAL REPRESSOR"/>
    <property type="match status" value="1"/>
</dbReference>
<dbReference type="InterPro" id="IPR036271">
    <property type="entry name" value="Tet_transcr_reg_TetR-rel_C_sf"/>
</dbReference>
<gene>
    <name evidence="4" type="ORF">FB4_1154</name>
</gene>
<name>I8RDF1_9FIRM</name>
<protein>
    <submittedName>
        <fullName evidence="4">Regulatory protein TetR</fullName>
    </submittedName>
</protein>
<dbReference type="GO" id="GO:0003677">
    <property type="term" value="F:DNA binding"/>
    <property type="evidence" value="ECO:0007669"/>
    <property type="project" value="UniProtKB-UniRule"/>
</dbReference>
<dbReference type="Gene3D" id="1.10.357.10">
    <property type="entry name" value="Tetracycline Repressor, domain 2"/>
    <property type="match status" value="1"/>
</dbReference>
<keyword evidence="5" id="KW-1185">Reference proteome</keyword>
<dbReference type="InterPro" id="IPR050109">
    <property type="entry name" value="HTH-type_TetR-like_transc_reg"/>
</dbReference>
<comment type="caution">
    <text evidence="4">The sequence shown here is derived from an EMBL/GenBank/DDBJ whole genome shotgun (WGS) entry which is preliminary data.</text>
</comment>
<evidence type="ECO:0000313" key="4">
    <source>
        <dbReference type="EMBL" id="EIW15465.1"/>
    </source>
</evidence>
<dbReference type="PATRIC" id="fig|1149862.3.peg.4173"/>
<keyword evidence="1 2" id="KW-0238">DNA-binding</keyword>
<dbReference type="AlphaFoldDB" id="I8RDF1"/>
<sequence>MRNRIMMATIEEINENGIKFTMTELAKRLAVSKSTLYEHFSSKEELIGAVVDSLLENVRQQAEKIVNSDLNIKEKLKALLLTEPNLGGLISSRFVFDLKRYMPDVWKRCDEYREYSWQRVEALLDQGITAGYFRPIDLPIAKVIYNATINELLHENFLIKNNLTVLDTIGKAMDILYYGMVARESEND</sequence>
<dbReference type="PROSITE" id="PS50977">
    <property type="entry name" value="HTH_TETR_2"/>
    <property type="match status" value="1"/>
</dbReference>
<dbReference type="SUPFAM" id="SSF46689">
    <property type="entry name" value="Homeodomain-like"/>
    <property type="match status" value="1"/>
</dbReference>
<evidence type="ECO:0000313" key="5">
    <source>
        <dbReference type="Proteomes" id="UP000004324"/>
    </source>
</evidence>
<evidence type="ECO:0000259" key="3">
    <source>
        <dbReference type="PROSITE" id="PS50977"/>
    </source>
</evidence>
<dbReference type="PANTHER" id="PTHR30328:SF54">
    <property type="entry name" value="HTH-TYPE TRANSCRIPTIONAL REPRESSOR SCO4008"/>
    <property type="match status" value="1"/>
</dbReference>
<dbReference type="OrthoDB" id="9812134at2"/>
<dbReference type="InterPro" id="IPR001647">
    <property type="entry name" value="HTH_TetR"/>
</dbReference>
<dbReference type="InterPro" id="IPR009057">
    <property type="entry name" value="Homeodomain-like_sf"/>
</dbReference>
<dbReference type="Proteomes" id="UP000004324">
    <property type="component" value="Unassembled WGS sequence"/>
</dbReference>
<reference evidence="4 5" key="1">
    <citation type="journal article" date="2012" name="J. Bacteriol.">
        <title>Draft Genome Sequences for Two Metal-Reducing Pelosinus fermentans Strains Isolated from a Cr(VI)-Contaminated Site and for Type Strain R7.</title>
        <authorList>
            <person name="Brown S.D."/>
            <person name="Podar M."/>
            <person name="Klingeman D.M."/>
            <person name="Johnson C.M."/>
            <person name="Yang Z.K."/>
            <person name="Utturkar S.M."/>
            <person name="Land M.L."/>
            <person name="Mosher J.J."/>
            <person name="Hurt R.A.Jr."/>
            <person name="Phelps T.J."/>
            <person name="Palumbo A.V."/>
            <person name="Arkin A.P."/>
            <person name="Hazen T.C."/>
            <person name="Elias D.A."/>
        </authorList>
    </citation>
    <scope>NUCLEOTIDE SEQUENCE [LARGE SCALE GENOMIC DNA]</scope>
    <source>
        <strain evidence="4 5">B4</strain>
    </source>
</reference>